<keyword evidence="28" id="KW-0968">Cytoplasmic vesicle</keyword>
<dbReference type="eggNOG" id="KOG1215">
    <property type="taxonomic scope" value="Eukaryota"/>
</dbReference>
<evidence type="ECO:0000256" key="15">
    <source>
        <dbReference type="ARBA" id="ARBA00022583"/>
    </source>
</evidence>
<dbReference type="InterPro" id="IPR006581">
    <property type="entry name" value="VPS10"/>
</dbReference>
<evidence type="ECO:0000256" key="23">
    <source>
        <dbReference type="ARBA" id="ARBA00023034"/>
    </source>
</evidence>
<evidence type="ECO:0000256" key="20">
    <source>
        <dbReference type="ARBA" id="ARBA00022824"/>
    </source>
</evidence>
<dbReference type="SUPFAM" id="SSF63825">
    <property type="entry name" value="YWTD domain"/>
    <property type="match status" value="1"/>
</dbReference>
<dbReference type="InterPro" id="IPR050310">
    <property type="entry name" value="VPS10-sortilin"/>
</dbReference>
<evidence type="ECO:0000256" key="16">
    <source>
        <dbReference type="ARBA" id="ARBA00022692"/>
    </source>
</evidence>
<feature type="disulfide bond" evidence="33">
    <location>
        <begin position="1112"/>
        <end position="1127"/>
    </location>
</feature>
<feature type="disulfide bond" evidence="33">
    <location>
        <begin position="1157"/>
        <end position="1172"/>
    </location>
</feature>
<dbReference type="Gene3D" id="2.10.70.80">
    <property type="match status" value="1"/>
</dbReference>
<evidence type="ECO:0000256" key="32">
    <source>
        <dbReference type="ARBA" id="ARBA00034109"/>
    </source>
</evidence>
<evidence type="ECO:0000256" key="33">
    <source>
        <dbReference type="PROSITE-ProRule" id="PRU00124"/>
    </source>
</evidence>
<dbReference type="InterPro" id="IPR036055">
    <property type="entry name" value="LDL_receptor-like_sf"/>
</dbReference>
<feature type="disulfide bond" evidence="33">
    <location>
        <begin position="854"/>
        <end position="869"/>
    </location>
</feature>
<evidence type="ECO:0000256" key="9">
    <source>
        <dbReference type="ARBA" id="ARBA00007041"/>
    </source>
</evidence>
<evidence type="ECO:0000256" key="12">
    <source>
        <dbReference type="ARBA" id="ARBA00022475"/>
    </source>
</evidence>
<evidence type="ECO:0000313" key="37">
    <source>
        <dbReference type="EMBL" id="ESN90112.1"/>
    </source>
</evidence>
<dbReference type="Pfam" id="PF00058">
    <property type="entry name" value="Ldl_recept_b"/>
    <property type="match status" value="1"/>
</dbReference>
<dbReference type="FunFam" id="4.10.400.10:FF:000030">
    <property type="entry name" value="Sortilin related receptor 1"/>
    <property type="match status" value="1"/>
</dbReference>
<evidence type="ECO:0000256" key="28">
    <source>
        <dbReference type="ARBA" id="ARBA00023329"/>
    </source>
</evidence>
<keyword evidence="18" id="KW-0677">Repeat</keyword>
<dbReference type="GO" id="GO:0055038">
    <property type="term" value="C:recycling endosome membrane"/>
    <property type="evidence" value="ECO:0007669"/>
    <property type="project" value="UniProtKB-SubCell"/>
</dbReference>
<comment type="similarity">
    <text evidence="9">Belongs to the VPS10-related sortilin family. SORL1 subfamily.</text>
</comment>
<dbReference type="InterPro" id="IPR002172">
    <property type="entry name" value="LDrepeatLR_classA_rpt"/>
</dbReference>
<gene>
    <name evidence="38" type="primary">20213107</name>
    <name evidence="37" type="ORF">HELRODRAFT_194679</name>
</gene>
<keyword evidence="26" id="KW-0675">Receptor</keyword>
<dbReference type="InterPro" id="IPR036116">
    <property type="entry name" value="FN3_sf"/>
</dbReference>
<dbReference type="InterPro" id="IPR013783">
    <property type="entry name" value="Ig-like_fold"/>
</dbReference>
<evidence type="ECO:0000256" key="31">
    <source>
        <dbReference type="ARBA" id="ARBA00034105"/>
    </source>
</evidence>
<dbReference type="SMART" id="SM00602">
    <property type="entry name" value="VPS10"/>
    <property type="match status" value="1"/>
</dbReference>
<feature type="repeat" description="LDL-receptor class B" evidence="34">
    <location>
        <begin position="619"/>
        <end position="666"/>
    </location>
</feature>
<evidence type="ECO:0000256" key="11">
    <source>
        <dbReference type="ARBA" id="ARBA00022448"/>
    </source>
</evidence>
<evidence type="ECO:0000256" key="25">
    <source>
        <dbReference type="ARBA" id="ARBA00023157"/>
    </source>
</evidence>
<evidence type="ECO:0000256" key="10">
    <source>
        <dbReference type="ARBA" id="ARBA00013467"/>
    </source>
</evidence>
<name>T1FWB1_HELRO</name>
<dbReference type="SMART" id="SM00192">
    <property type="entry name" value="LDLa"/>
    <property type="match status" value="10"/>
</dbReference>
<keyword evidence="27" id="KW-0325">Glycoprotein</keyword>
<reference evidence="38" key="3">
    <citation type="submission" date="2015-06" db="UniProtKB">
        <authorList>
            <consortium name="EnsemblMetazoa"/>
        </authorList>
    </citation>
    <scope>IDENTIFICATION</scope>
</reference>
<reference evidence="39" key="1">
    <citation type="submission" date="2012-12" db="EMBL/GenBank/DDBJ databases">
        <authorList>
            <person name="Hellsten U."/>
            <person name="Grimwood J."/>
            <person name="Chapman J.A."/>
            <person name="Shapiro H."/>
            <person name="Aerts A."/>
            <person name="Otillar R.P."/>
            <person name="Terry A.Y."/>
            <person name="Boore J.L."/>
            <person name="Simakov O."/>
            <person name="Marletaz F."/>
            <person name="Cho S.-J."/>
            <person name="Edsinger-Gonzales E."/>
            <person name="Havlak P."/>
            <person name="Kuo D.-H."/>
            <person name="Larsson T."/>
            <person name="Lv J."/>
            <person name="Arendt D."/>
            <person name="Savage R."/>
            <person name="Osoegawa K."/>
            <person name="de Jong P."/>
            <person name="Lindberg D.R."/>
            <person name="Seaver E.C."/>
            <person name="Weisblat D.A."/>
            <person name="Putnam N.H."/>
            <person name="Grigoriev I.V."/>
            <person name="Rokhsar D.S."/>
        </authorList>
    </citation>
    <scope>NUCLEOTIDE SEQUENCE</scope>
</reference>
<evidence type="ECO:0000256" key="26">
    <source>
        <dbReference type="ARBA" id="ARBA00023170"/>
    </source>
</evidence>
<feature type="disulfide bond" evidence="33">
    <location>
        <begin position="916"/>
        <end position="928"/>
    </location>
</feature>
<dbReference type="STRING" id="6412.T1FWB1"/>
<dbReference type="SMART" id="SM00135">
    <property type="entry name" value="LY"/>
    <property type="match status" value="5"/>
</dbReference>
<keyword evidence="23" id="KW-0333">Golgi apparatus</keyword>
<dbReference type="SUPFAM" id="SSF57424">
    <property type="entry name" value="LDL receptor-like module"/>
    <property type="match status" value="10"/>
</dbReference>
<dbReference type="SUPFAM" id="SSF110296">
    <property type="entry name" value="Oligoxyloglucan reducing end-specific cellobiohydrolase"/>
    <property type="match status" value="1"/>
</dbReference>
<organism evidence="38 39">
    <name type="scientific">Helobdella robusta</name>
    <name type="common">Californian leech</name>
    <dbReference type="NCBI Taxonomy" id="6412"/>
    <lineage>
        <taxon>Eukaryota</taxon>
        <taxon>Metazoa</taxon>
        <taxon>Spiralia</taxon>
        <taxon>Lophotrochozoa</taxon>
        <taxon>Annelida</taxon>
        <taxon>Clitellata</taxon>
        <taxon>Hirudinea</taxon>
        <taxon>Rhynchobdellida</taxon>
        <taxon>Glossiphoniidae</taxon>
        <taxon>Helobdella</taxon>
    </lineage>
</organism>
<keyword evidence="22" id="KW-0770">Synapse</keyword>
<dbReference type="Gene3D" id="2.60.40.10">
    <property type="entry name" value="Immunoglobulins"/>
    <property type="match status" value="1"/>
</dbReference>
<dbReference type="InterPro" id="IPR031777">
    <property type="entry name" value="Sortilin_C"/>
</dbReference>
<evidence type="ECO:0000313" key="38">
    <source>
        <dbReference type="EnsemblMetazoa" id="HelroP194679"/>
    </source>
</evidence>
<dbReference type="FunFam" id="4.10.400.10:FF:000303">
    <property type="entry name" value="Uncharacterized protein"/>
    <property type="match status" value="1"/>
</dbReference>
<dbReference type="FunFam" id="4.10.400.10:FF:000034">
    <property type="entry name" value="Low-density lipoprotein receptor-related protein 2"/>
    <property type="match status" value="1"/>
</dbReference>
<dbReference type="OrthoDB" id="443634at2759"/>
<accession>T1FWB1</accession>
<feature type="disulfide bond" evidence="33">
    <location>
        <begin position="982"/>
        <end position="997"/>
    </location>
</feature>
<feature type="disulfide bond" evidence="33">
    <location>
        <begin position="1100"/>
        <end position="1118"/>
    </location>
</feature>
<dbReference type="GO" id="GO:0031901">
    <property type="term" value="C:early endosome membrane"/>
    <property type="evidence" value="ECO:0007669"/>
    <property type="project" value="UniProtKB-SubCell"/>
</dbReference>
<dbReference type="FunFam" id="4.10.400.10:FF:000002">
    <property type="entry name" value="Low-density lipoprotein receptor-related protein 1"/>
    <property type="match status" value="1"/>
</dbReference>
<evidence type="ECO:0000256" key="14">
    <source>
        <dbReference type="ARBA" id="ARBA00022536"/>
    </source>
</evidence>
<keyword evidence="16 35" id="KW-0812">Transmembrane</keyword>
<evidence type="ECO:0000256" key="7">
    <source>
        <dbReference type="ARBA" id="ARBA00004545"/>
    </source>
</evidence>
<feature type="repeat" description="LDL-receptor class B" evidence="34">
    <location>
        <begin position="577"/>
        <end position="618"/>
    </location>
</feature>
<dbReference type="PANTHER" id="PTHR12106:SF27">
    <property type="entry name" value="SORTILIN-RELATED RECEPTOR"/>
    <property type="match status" value="1"/>
</dbReference>
<dbReference type="RefSeq" id="XP_009031782.1">
    <property type="nucleotide sequence ID" value="XM_009033534.1"/>
</dbReference>
<dbReference type="FunFam" id="2.120.10.30:FF:000172">
    <property type="entry name" value="Low-density lipoprotein RecePtor related"/>
    <property type="match status" value="1"/>
</dbReference>
<evidence type="ECO:0000256" key="34">
    <source>
        <dbReference type="PROSITE-ProRule" id="PRU00461"/>
    </source>
</evidence>
<dbReference type="CTD" id="20213107"/>
<keyword evidence="14" id="KW-0245">EGF-like domain</keyword>
<evidence type="ECO:0000256" key="30">
    <source>
        <dbReference type="ARBA" id="ARBA00032450"/>
    </source>
</evidence>
<dbReference type="CDD" id="cd00063">
    <property type="entry name" value="FN3"/>
    <property type="match status" value="1"/>
</dbReference>
<dbReference type="GO" id="GO:0006897">
    <property type="term" value="P:endocytosis"/>
    <property type="evidence" value="ECO:0007669"/>
    <property type="project" value="UniProtKB-KW"/>
</dbReference>
<feature type="disulfide bond" evidence="33">
    <location>
        <begin position="1199"/>
        <end position="1214"/>
    </location>
</feature>
<dbReference type="FunFam" id="3.30.60.270:FF:000003">
    <property type="entry name" value="Sortilin-related VPS10 domain containing receptor 2"/>
    <property type="match status" value="1"/>
</dbReference>
<keyword evidence="17" id="KW-0732">Signal</keyword>
<dbReference type="EnsemblMetazoa" id="HelroT194679">
    <property type="protein sequence ID" value="HelroP194679"/>
    <property type="gene ID" value="HelroG194679"/>
</dbReference>
<comment type="caution">
    <text evidence="33">Lacks conserved residue(s) required for the propagation of feature annotation.</text>
</comment>
<evidence type="ECO:0000259" key="36">
    <source>
        <dbReference type="SMART" id="SM00602"/>
    </source>
</evidence>
<evidence type="ECO:0000256" key="24">
    <source>
        <dbReference type="ARBA" id="ARBA00023136"/>
    </source>
</evidence>
<feature type="transmembrane region" description="Helical" evidence="35">
    <location>
        <begin position="1946"/>
        <end position="1970"/>
    </location>
</feature>
<evidence type="ECO:0000256" key="22">
    <source>
        <dbReference type="ARBA" id="ARBA00023018"/>
    </source>
</evidence>
<dbReference type="Pfam" id="PF15902">
    <property type="entry name" value="Sortilin-Vps10"/>
    <property type="match status" value="1"/>
</dbReference>
<dbReference type="GO" id="GO:0005789">
    <property type="term" value="C:endoplasmic reticulum membrane"/>
    <property type="evidence" value="ECO:0007669"/>
    <property type="project" value="UniProtKB-SubCell"/>
</dbReference>
<keyword evidence="21 35" id="KW-1133">Transmembrane helix</keyword>
<evidence type="ECO:0000256" key="19">
    <source>
        <dbReference type="ARBA" id="ARBA00022753"/>
    </source>
</evidence>
<dbReference type="GO" id="GO:0016020">
    <property type="term" value="C:membrane"/>
    <property type="evidence" value="ECO:0000318"/>
    <property type="project" value="GO_Central"/>
</dbReference>
<feature type="disulfide bond" evidence="33">
    <location>
        <begin position="935"/>
        <end position="950"/>
    </location>
</feature>
<dbReference type="InterPro" id="IPR011042">
    <property type="entry name" value="6-blade_b-propeller_TolB-like"/>
</dbReference>
<evidence type="ECO:0000256" key="8">
    <source>
        <dbReference type="ARBA" id="ARBA00004613"/>
    </source>
</evidence>
<dbReference type="EMBL" id="AMQM01008420">
    <property type="status" value="NOT_ANNOTATED_CDS"/>
    <property type="molecule type" value="Genomic_DNA"/>
</dbReference>
<feature type="domain" description="VPS10" evidence="36">
    <location>
        <begin position="1"/>
        <end position="486"/>
    </location>
</feature>
<evidence type="ECO:0000256" key="6">
    <source>
        <dbReference type="ARBA" id="ARBA00004480"/>
    </source>
</evidence>
<keyword evidence="12" id="KW-1003">Cell membrane</keyword>
<dbReference type="InterPro" id="IPR003961">
    <property type="entry name" value="FN3_dom"/>
</dbReference>
<dbReference type="Proteomes" id="UP000015101">
    <property type="component" value="Unassembled WGS sequence"/>
</dbReference>
<dbReference type="GO" id="GO:0014069">
    <property type="term" value="C:postsynaptic density"/>
    <property type="evidence" value="ECO:0007669"/>
    <property type="project" value="UniProtKB-SubCell"/>
</dbReference>
<dbReference type="GO" id="GO:0032585">
    <property type="term" value="C:multivesicular body membrane"/>
    <property type="evidence" value="ECO:0007669"/>
    <property type="project" value="UniProtKB-SubCell"/>
</dbReference>
<dbReference type="SUPFAM" id="SSF49265">
    <property type="entry name" value="Fibronectin type III"/>
    <property type="match status" value="2"/>
</dbReference>
<evidence type="ECO:0000256" key="29">
    <source>
        <dbReference type="ARBA" id="ARBA00029896"/>
    </source>
</evidence>
<keyword evidence="39" id="KW-1185">Reference proteome</keyword>
<dbReference type="InterPro" id="IPR023415">
    <property type="entry name" value="LDLR_class-A_CS"/>
</dbReference>
<evidence type="ECO:0000256" key="18">
    <source>
        <dbReference type="ARBA" id="ARBA00022737"/>
    </source>
</evidence>
<keyword evidence="25 33" id="KW-1015">Disulfide bond</keyword>
<evidence type="ECO:0000256" key="5">
    <source>
        <dbReference type="ARBA" id="ARBA00004393"/>
    </source>
</evidence>
<feature type="disulfide bond" evidence="33">
    <location>
        <begin position="1022"/>
        <end position="1037"/>
    </location>
</feature>
<dbReference type="GO" id="GO:0006892">
    <property type="term" value="P:post-Golgi vesicle-mediated transport"/>
    <property type="evidence" value="ECO:0000318"/>
    <property type="project" value="GO_Central"/>
</dbReference>
<feature type="disulfide bond" evidence="33">
    <location>
        <begin position="1244"/>
        <end position="1259"/>
    </location>
</feature>
<dbReference type="Gene3D" id="2.120.10.30">
    <property type="entry name" value="TolB, C-terminal domain"/>
    <property type="match status" value="1"/>
</dbReference>
<feature type="disulfide bond" evidence="33">
    <location>
        <begin position="873"/>
        <end position="885"/>
    </location>
</feature>
<evidence type="ECO:0000313" key="39">
    <source>
        <dbReference type="Proteomes" id="UP000015101"/>
    </source>
</evidence>
<dbReference type="EMBL" id="KB097773">
    <property type="protein sequence ID" value="ESN90112.1"/>
    <property type="molecule type" value="Genomic_DNA"/>
</dbReference>
<evidence type="ECO:0000256" key="13">
    <source>
        <dbReference type="ARBA" id="ARBA00022525"/>
    </source>
</evidence>
<dbReference type="GeneID" id="20213107"/>
<evidence type="ECO:0000256" key="17">
    <source>
        <dbReference type="ARBA" id="ARBA00022729"/>
    </source>
</evidence>
<dbReference type="Pfam" id="PF00057">
    <property type="entry name" value="Ldl_recept_a"/>
    <property type="match status" value="8"/>
</dbReference>
<keyword evidence="19" id="KW-0967">Endosome</keyword>
<dbReference type="PROSITE" id="PS51120">
    <property type="entry name" value="LDLRB"/>
    <property type="match status" value="2"/>
</dbReference>
<dbReference type="GO" id="GO:0005576">
    <property type="term" value="C:extracellular region"/>
    <property type="evidence" value="ECO:0007669"/>
    <property type="project" value="UniProtKB-SubCell"/>
</dbReference>
<comment type="subcellular location">
    <subcellularLocation>
        <location evidence="4">Cell membrane</location>
        <topology evidence="4">Single-pass type I membrane protein</topology>
    </subcellularLocation>
    <subcellularLocation>
        <location evidence="3">Cytoplasmic vesicle</location>
        <location evidence="3">Secretory vesicle membrane</location>
        <topology evidence="3">Single-pass type I membrane protein</topology>
    </subcellularLocation>
    <subcellularLocation>
        <location evidence="2">Early endosome membrane</location>
        <topology evidence="2">Single-pass type I membrane protein</topology>
    </subcellularLocation>
    <subcellularLocation>
        <location evidence="1">Endoplasmic reticulum membrane</location>
        <topology evidence="1">Single-pass type I membrane protein</topology>
    </subcellularLocation>
    <subcellularLocation>
        <location evidence="7">Endosome</location>
        <location evidence="7">Multivesicular body membrane</location>
        <topology evidence="7">Single-pass type I membrane protein</topology>
    </subcellularLocation>
    <subcellularLocation>
        <location evidence="5">Golgi apparatus</location>
        <location evidence="5">trans-Golgi network membrane</location>
        <topology evidence="5">Single-pass type I membrane protein</topology>
    </subcellularLocation>
    <subcellularLocation>
        <location evidence="31">Postsynaptic density</location>
    </subcellularLocation>
    <subcellularLocation>
        <location evidence="6">Recycling endosome membrane</location>
        <topology evidence="6">Single-pass type I membrane protein</topology>
    </subcellularLocation>
    <subcellularLocation>
        <location evidence="8">Secreted</location>
    </subcellularLocation>
    <subcellularLocation>
        <location evidence="32">Synaptic cell membrane</location>
    </subcellularLocation>
</comment>
<dbReference type="Gene3D" id="3.30.60.270">
    <property type="match status" value="1"/>
</dbReference>
<evidence type="ECO:0000256" key="35">
    <source>
        <dbReference type="SAM" id="Phobius"/>
    </source>
</evidence>
<evidence type="ECO:0000256" key="4">
    <source>
        <dbReference type="ARBA" id="ARBA00004251"/>
    </source>
</evidence>
<feature type="disulfide bond" evidence="33">
    <location>
        <begin position="880"/>
        <end position="898"/>
    </location>
</feature>
<feature type="disulfide bond" evidence="33">
    <location>
        <begin position="1074"/>
        <end position="1089"/>
    </location>
</feature>
<keyword evidence="13" id="KW-0964">Secreted</keyword>
<feature type="disulfide bond" evidence="33">
    <location>
        <begin position="1225"/>
        <end position="1237"/>
    </location>
</feature>
<keyword evidence="15" id="KW-0254">Endocytosis</keyword>
<keyword evidence="11" id="KW-0813">Transport</keyword>
<dbReference type="GO" id="GO:0097060">
    <property type="term" value="C:synaptic membrane"/>
    <property type="evidence" value="ECO:0007669"/>
    <property type="project" value="UniProtKB-SubCell"/>
</dbReference>
<feature type="disulfide bond" evidence="33">
    <location>
        <begin position="1232"/>
        <end position="1250"/>
    </location>
</feature>
<dbReference type="PROSITE" id="PS50068">
    <property type="entry name" value="LDLRA_2"/>
    <property type="match status" value="10"/>
</dbReference>
<dbReference type="Pfam" id="PF15901">
    <property type="entry name" value="Sortilin_C"/>
    <property type="match status" value="1"/>
</dbReference>
<evidence type="ECO:0000256" key="2">
    <source>
        <dbReference type="ARBA" id="ARBA00004158"/>
    </source>
</evidence>
<dbReference type="InParanoid" id="T1FWB1"/>
<feature type="disulfide bond" evidence="33">
    <location>
        <begin position="835"/>
        <end position="847"/>
    </location>
</feature>
<dbReference type="InterPro" id="IPR031778">
    <property type="entry name" value="Sortilin_N"/>
</dbReference>
<protein>
    <recommendedName>
        <fullName evidence="10">Sortilin-related receptor</fullName>
    </recommendedName>
    <alternativeName>
        <fullName evidence="29">Low-density lipoprotein receptor relative with 11 ligand-binding repeats</fullName>
    </alternativeName>
    <alternativeName>
        <fullName evidence="30">Sorting protein-related receptor containing LDLR class A repeats</fullName>
    </alternativeName>
</protein>
<keyword evidence="20" id="KW-0256">Endoplasmic reticulum</keyword>
<keyword evidence="24 35" id="KW-0472">Membrane</keyword>
<dbReference type="InterPro" id="IPR000033">
    <property type="entry name" value="LDLR_classB_rpt"/>
</dbReference>
<dbReference type="eggNOG" id="KOG3511">
    <property type="taxonomic scope" value="Eukaryota"/>
</dbReference>
<evidence type="ECO:0000256" key="1">
    <source>
        <dbReference type="ARBA" id="ARBA00004115"/>
    </source>
</evidence>
<dbReference type="CDD" id="cd00112">
    <property type="entry name" value="LDLa"/>
    <property type="match status" value="10"/>
</dbReference>
<proteinExistence type="inferred from homology"/>
<evidence type="ECO:0000256" key="3">
    <source>
        <dbReference type="ARBA" id="ARBA00004212"/>
    </source>
</evidence>
<dbReference type="GO" id="GO:0030658">
    <property type="term" value="C:transport vesicle membrane"/>
    <property type="evidence" value="ECO:0007669"/>
    <property type="project" value="UniProtKB-SubCell"/>
</dbReference>
<feature type="disulfide bond" evidence="33">
    <location>
        <begin position="923"/>
        <end position="941"/>
    </location>
</feature>
<evidence type="ECO:0000256" key="27">
    <source>
        <dbReference type="ARBA" id="ARBA00023180"/>
    </source>
</evidence>
<evidence type="ECO:0000256" key="21">
    <source>
        <dbReference type="ARBA" id="ARBA00022989"/>
    </source>
</evidence>
<dbReference type="PRINTS" id="PR00261">
    <property type="entry name" value="LDLRECEPTOR"/>
</dbReference>
<dbReference type="PANTHER" id="PTHR12106">
    <property type="entry name" value="SORTILIN RELATED"/>
    <property type="match status" value="1"/>
</dbReference>
<reference evidence="37 39" key="2">
    <citation type="journal article" date="2013" name="Nature">
        <title>Insights into bilaterian evolution from three spiralian genomes.</title>
        <authorList>
            <person name="Simakov O."/>
            <person name="Marletaz F."/>
            <person name="Cho S.J."/>
            <person name="Edsinger-Gonzales E."/>
            <person name="Havlak P."/>
            <person name="Hellsten U."/>
            <person name="Kuo D.H."/>
            <person name="Larsson T."/>
            <person name="Lv J."/>
            <person name="Arendt D."/>
            <person name="Savage R."/>
            <person name="Osoegawa K."/>
            <person name="de Jong P."/>
            <person name="Grimwood J."/>
            <person name="Chapman J.A."/>
            <person name="Shapiro H."/>
            <person name="Aerts A."/>
            <person name="Otillar R.P."/>
            <person name="Terry A.Y."/>
            <person name="Boore J.L."/>
            <person name="Grigoriev I.V."/>
            <person name="Lindberg D.R."/>
            <person name="Seaver E.C."/>
            <person name="Weisblat D.A."/>
            <person name="Putnam N.H."/>
            <person name="Rokhsar D.S."/>
        </authorList>
    </citation>
    <scope>NUCLEOTIDE SEQUENCE</scope>
</reference>
<dbReference type="PROSITE" id="PS01209">
    <property type="entry name" value="LDLRA_1"/>
    <property type="match status" value="4"/>
</dbReference>
<dbReference type="Gene3D" id="4.10.400.10">
    <property type="entry name" value="Low-density Lipoprotein Receptor"/>
    <property type="match status" value="10"/>
</dbReference>
<feature type="disulfide bond" evidence="33">
    <location>
        <begin position="1055"/>
        <end position="1067"/>
    </location>
</feature>
<dbReference type="KEGG" id="hro:HELRODRAFT_194679"/>
<dbReference type="GO" id="GO:0005794">
    <property type="term" value="C:Golgi apparatus"/>
    <property type="evidence" value="ECO:0000318"/>
    <property type="project" value="GO_Central"/>
</dbReference>
<dbReference type="HOGENOM" id="CLU_001389_0_0_1"/>
<sequence length="2037" mass="230220">MAELNNNFILLFRGLPEYGDHSTEVYVQTYRPSAVLKINYDYSNRPSNFTTPPSSQEVQLLTDVRDFQVVKEFLVGTVNKDIYVADATEHQLFVVVVLSSTNSTNLFISDSSGLYYTLSLNNIFFYSPHGMYNNTWLRFYATKPLAELYRVDGLNGVYIATTIINTSLPLRPYADNNQQTFITFNKGVDWKSIRAPYERPVCTNSTGCNITVHLAQMYNSLMPLARTQPILSSKSAPGILIGSGNVGASLTGNYDVFLSNDGGLVWRRVLNGTFYFTMGDHGGIIVAVKMQEPTNYIVYSLNEGASWSFFEFSSTRINVYALTTEPGEETGVFTIFGSNSQHLSWVIIQVNLSSAFNRTCVDSDYYSWNPTDDPNIDCLLGKKMIYQRRKSLSLCYNGRNYDRAINVQNCPCKISDYECDYGYTRNKTTQLCELRSFEWSSFVCAFGYDLSYNRSKGYKRIPSDTCEGGMQNVFDPVLTNCPVTSNGEFIMFSNMSAVFRYSYARRSVVKIHLSSVQQNILSIAYDYQNDCLFFADTHYDNIQMICLRGEKSRLDQRVLMTQQMDRIESMSYNWVTKMLFWLDAGNKRIECMKVSNQKRRVVISRLLQPKSLVLHPKKGYMFWSDWTAVSPGIFRSSIAGSDMKMIVDKSKANIKWPSGLTIDYSSSRLYFVDGSTNSILYCDFDGVLCLTLLQSSTWLSHPFSAHIYKNTIVWADLQSNYIYSMNKNDGTSPVRLLQGYSNVVNLLALNTQSQTDTSSCSSQSACRDANALCFETSNTTYECRCSIEFIESSPPLNTVCGCPSGTQLINQSCVATDFFAIDKNHEFEFAANHDCPNEFTCPLTRRCIPLSYVCDHDNDCGDMSDEMNCSFSCTSSQFQCSNGRCISSRWLCDGDDDCQDMSDELPTNCHLKDTNCTSTQFRCDSGRCISSSFKCDFDDDCHDGSDERDCTYLATTPSTLKCQSTEFQCQTIFRCIPSRWRCDGDSDCSDGSDEENCQFVNCSAPMFRCDSASKCLRPWKKCDGMLDCNDGTDELGCTAVTTVRPFTPSSTPFSCNLGFECKNIRQCIFWSQVCNGVNDCLDRTDEINCENCQPPSRFRCRNGGCVSSSLKCNFIDDCGDNSDEQDCDVATKPPTCPPMSIRCEGSVLQCVTESSICDGVMDCLHGDDEDGCTNASTNCLNGYFSCLFIRMCINASKVCDGKEDCLDASDELNCKDAKVPEKINCTSSYFSCEHGGCVRLSNVCDEKWDCVDGSDEDNCLHNWRDYTPTWQITNSTFCSVTFEVSKISNVTVSPSSPVLITATVGTTDWSDYQANITSVKSLPASLVFNKLRPQTRYILTLNILLNRMKSHPSVIEFITPDESAFSAPTNLTYKILSTVFDDMLLRLSWNQPMKDEIPYVIQYRVDYVDITTNQLINSQTRSSQFTTNTWFEFTTDHLIYGHKYKFQVYSRHTQWSVGSRAIEIQFGTKCFHLQETSSSSPATTSSTFSFDLQHSLPMYAQSYLFWWSYDDNVKAYIHKVKITRESDDDNSGVDDLWRHGDSGDVALKSFYERDVSHNVGVRWDLTGLSPASKYLVEVSIEEEDTAMILPCLNKNFIINTALAKDASMMEPLMFSVAQQGDGRTYLTILSDLGQMTSHFDEVEIKIYYFVISTAQLKTFYEVVDLSHNNDNKHDNVSLRLDVVPKCEMVCYRMRLVWPFRNKLSKVLCYNAPDDSDPLSPPKHVRVLTSKLNPDRTFVTVSIAWKPPCMPSPMNYLIMVDEMEVDTSQLMHVNFSSGIAYRDDKGLSELNFELGGLKRGSTYGISVRRDKPVGRLSERVTYLAAPLNLSCEQIDSEEVFFILRWNEPIHDLPNSYVGISLMYEIFYSPTYRLLGDLSIFTLMATTSKTFHTIKKENMKLDNSFKVRITTADLQHKSNFSEIVTVHVQGNSNGPKSSSSTSSSRSNLAFYISIPLVAITLLLLTSLIIYACKYKRLRNSFNQFTRSRYNSETNTAILSDLGKCFSLHFSISALNQFAIVIFIKFTLPKMIFLVACVPL</sequence>